<dbReference type="EMBL" id="UZAN01052067">
    <property type="protein sequence ID" value="VDP89279.1"/>
    <property type="molecule type" value="Genomic_DNA"/>
</dbReference>
<dbReference type="WBParaSite" id="ECPE_0001208701-mRNA-1">
    <property type="protein sequence ID" value="ECPE_0001208701-mRNA-1"/>
    <property type="gene ID" value="ECPE_0001208701"/>
</dbReference>
<proteinExistence type="predicted"/>
<name>A0A183AYL7_9TREM</name>
<dbReference type="AlphaFoldDB" id="A0A183AYL7"/>
<evidence type="ECO:0000313" key="1">
    <source>
        <dbReference type="EMBL" id="VDP89279.1"/>
    </source>
</evidence>
<dbReference type="Proteomes" id="UP000272942">
    <property type="component" value="Unassembled WGS sequence"/>
</dbReference>
<gene>
    <name evidence="1" type="ORF">ECPE_LOCUS12052</name>
</gene>
<protein>
    <submittedName>
        <fullName evidence="1 3">Uncharacterized protein</fullName>
    </submittedName>
</protein>
<reference evidence="1 2" key="2">
    <citation type="submission" date="2018-11" db="EMBL/GenBank/DDBJ databases">
        <authorList>
            <consortium name="Pathogen Informatics"/>
        </authorList>
    </citation>
    <scope>NUCLEOTIDE SEQUENCE [LARGE SCALE GENOMIC DNA]</scope>
    <source>
        <strain evidence="1 2">Egypt</strain>
    </source>
</reference>
<evidence type="ECO:0000313" key="3">
    <source>
        <dbReference type="WBParaSite" id="ECPE_0001208701-mRNA-1"/>
    </source>
</evidence>
<organism evidence="3">
    <name type="scientific">Echinostoma caproni</name>
    <dbReference type="NCBI Taxonomy" id="27848"/>
    <lineage>
        <taxon>Eukaryota</taxon>
        <taxon>Metazoa</taxon>
        <taxon>Spiralia</taxon>
        <taxon>Lophotrochozoa</taxon>
        <taxon>Platyhelminthes</taxon>
        <taxon>Trematoda</taxon>
        <taxon>Digenea</taxon>
        <taxon>Plagiorchiida</taxon>
        <taxon>Echinostomata</taxon>
        <taxon>Echinostomatoidea</taxon>
        <taxon>Echinostomatidae</taxon>
        <taxon>Echinostoma</taxon>
    </lineage>
</organism>
<evidence type="ECO:0000313" key="2">
    <source>
        <dbReference type="Proteomes" id="UP000272942"/>
    </source>
</evidence>
<reference evidence="3" key="1">
    <citation type="submission" date="2016-06" db="UniProtKB">
        <authorList>
            <consortium name="WormBaseParasite"/>
        </authorList>
    </citation>
    <scope>IDENTIFICATION</scope>
</reference>
<keyword evidence="2" id="KW-1185">Reference proteome</keyword>
<sequence length="67" mass="7355">MRARTTFVVCANDSQICYHRKTRENDDEKSYALGPNADDDMYGGGDVSVLCYDDGCDVYGHGVIASL</sequence>
<accession>A0A183AYL7</accession>